<feature type="signal peptide" evidence="2">
    <location>
        <begin position="1"/>
        <end position="18"/>
    </location>
</feature>
<evidence type="ECO:0000256" key="2">
    <source>
        <dbReference type="SAM" id="SignalP"/>
    </source>
</evidence>
<keyword evidence="7" id="KW-1185">Reference proteome</keyword>
<protein>
    <submittedName>
        <fullName evidence="5">Por secretion system C-terminal sorting domain-containing protein</fullName>
    </submittedName>
    <submittedName>
        <fullName evidence="4">T9SS C-terminal target domain-containing protein</fullName>
    </submittedName>
</protein>
<dbReference type="RefSeq" id="WP_084180396.1">
    <property type="nucleotide sequence ID" value="NZ_CP033926.1"/>
</dbReference>
<evidence type="ECO:0000259" key="3">
    <source>
        <dbReference type="Pfam" id="PF18962"/>
    </source>
</evidence>
<gene>
    <name evidence="4" type="ORF">EG359_21290</name>
    <name evidence="5" type="ORF">SAMN05421768_104164</name>
</gene>
<proteinExistence type="predicted"/>
<keyword evidence="1 2" id="KW-0732">Signal</keyword>
<organism evidence="5 6">
    <name type="scientific">Chryseobacterium joostei</name>
    <dbReference type="NCBI Taxonomy" id="112234"/>
    <lineage>
        <taxon>Bacteria</taxon>
        <taxon>Pseudomonadati</taxon>
        <taxon>Bacteroidota</taxon>
        <taxon>Flavobacteriia</taxon>
        <taxon>Flavobacteriales</taxon>
        <taxon>Weeksellaceae</taxon>
        <taxon>Chryseobacterium group</taxon>
        <taxon>Chryseobacterium</taxon>
    </lineage>
</organism>
<feature type="chain" id="PRO_5044563403" evidence="2">
    <location>
        <begin position="19"/>
        <end position="372"/>
    </location>
</feature>
<evidence type="ECO:0000313" key="6">
    <source>
        <dbReference type="Proteomes" id="UP000186106"/>
    </source>
</evidence>
<dbReference type="Pfam" id="PF18962">
    <property type="entry name" value="Por_Secre_tail"/>
    <property type="match status" value="1"/>
</dbReference>
<dbReference type="KEGG" id="cjt:EG359_21290"/>
<reference evidence="5 6" key="1">
    <citation type="submission" date="2017-01" db="EMBL/GenBank/DDBJ databases">
        <authorList>
            <person name="Mah S.A."/>
            <person name="Swanson W.J."/>
            <person name="Moy G.W."/>
            <person name="Vacquier V.D."/>
        </authorList>
    </citation>
    <scope>NUCLEOTIDE SEQUENCE [LARGE SCALE GENOMIC DNA]</scope>
    <source>
        <strain evidence="5 6">DSM 16927</strain>
    </source>
</reference>
<dbReference type="AlphaFoldDB" id="A0A1N7ICW3"/>
<dbReference type="NCBIfam" id="TIGR04183">
    <property type="entry name" value="Por_Secre_tail"/>
    <property type="match status" value="1"/>
</dbReference>
<evidence type="ECO:0000313" key="5">
    <source>
        <dbReference type="EMBL" id="SIS34924.1"/>
    </source>
</evidence>
<evidence type="ECO:0000256" key="1">
    <source>
        <dbReference type="ARBA" id="ARBA00022729"/>
    </source>
</evidence>
<dbReference type="OrthoDB" id="964745at2"/>
<evidence type="ECO:0000313" key="4">
    <source>
        <dbReference type="EMBL" id="AZB01967.1"/>
    </source>
</evidence>
<dbReference type="InterPro" id="IPR026444">
    <property type="entry name" value="Secre_tail"/>
</dbReference>
<name>A0A1N7ICW3_9FLAO</name>
<evidence type="ECO:0000313" key="7">
    <source>
        <dbReference type="Proteomes" id="UP000279541"/>
    </source>
</evidence>
<feature type="domain" description="Secretion system C-terminal sorting" evidence="3">
    <location>
        <begin position="306"/>
        <end position="369"/>
    </location>
</feature>
<dbReference type="Proteomes" id="UP000186106">
    <property type="component" value="Unassembled WGS sequence"/>
</dbReference>
<dbReference type="EMBL" id="CP033926">
    <property type="protein sequence ID" value="AZB01967.1"/>
    <property type="molecule type" value="Genomic_DNA"/>
</dbReference>
<dbReference type="EMBL" id="FTNZ01000004">
    <property type="protein sequence ID" value="SIS34924.1"/>
    <property type="molecule type" value="Genomic_DNA"/>
</dbReference>
<sequence>MRKIYLFFLLLCMQFFFAQFTENDIKFWVGTGSKKAYFIADFNDNNTPKSYAWGYRFDADNLMAEDMINAIISAEPKMQADIFSGYLFSFSYNHHAPGTDDSWIPWFGPSAENMSNENNGAGYVHLTDGLWFGITYGTDNGQVDIPPSTPVPAYSSQWFTSSQIINWIGTGNNKSLVVIDFGTDNANGSANSFVFGIKYNGSITAEQALQLIKSQASYFNFTSGNNQISNLSLNTFAGNTSGTQNWKLYTGKDLSSWQKKADLSQIQLSNNSWLGLGFGERRPFTPTEANNATLGVASVQKNKFGVYPNPTSDFIHIETSENIKEVNIYSAPGQKVMTSQAATINVKSLNAGVYWVEIKTSNSSTIHRMVKK</sequence>
<accession>A0A1N7ICW3</accession>
<dbReference type="STRING" id="112234.SAMN05421768_104164"/>
<dbReference type="Proteomes" id="UP000279541">
    <property type="component" value="Chromosome"/>
</dbReference>
<reference evidence="4 7" key="2">
    <citation type="submission" date="2018-11" db="EMBL/GenBank/DDBJ databases">
        <title>Proposal to divide the Flavobacteriaceae and reorganize its genera based on Amino Acid Identity values calculated from whole genome sequences.</title>
        <authorList>
            <person name="Nicholson A.C."/>
            <person name="Gulvik C.A."/>
            <person name="Whitney A.M."/>
            <person name="Humrighouse B.W."/>
            <person name="Bell M."/>
            <person name="Holmes B."/>
            <person name="Steigerwalt A.G."/>
            <person name="Villarma A."/>
            <person name="Sheth M."/>
            <person name="Batra D."/>
            <person name="Pryor J."/>
            <person name="Bernardet J.-F."/>
            <person name="Hugo C."/>
            <person name="Kampfer P."/>
            <person name="Newman J."/>
            <person name="McQuiston J.R."/>
        </authorList>
    </citation>
    <scope>NUCLEOTIDE SEQUENCE [LARGE SCALE GENOMIC DNA]</scope>
    <source>
        <strain evidence="4 7">DSM 16927</strain>
    </source>
</reference>